<accession>A0A6J7U5W9</accession>
<organism evidence="1">
    <name type="scientific">freshwater metagenome</name>
    <dbReference type="NCBI Taxonomy" id="449393"/>
    <lineage>
        <taxon>unclassified sequences</taxon>
        <taxon>metagenomes</taxon>
        <taxon>ecological metagenomes</taxon>
    </lineage>
</organism>
<name>A0A6J7U5W9_9ZZZZ</name>
<sequence>MTQNVLKDAEGNPLYYWNTVENGIHFEFEYYARRKDEGDFETSFTMPHNEYYKVYAKYGIDQSVPMEDAIAQISESGRGAELQDDLIDNIERVDVFSWISFED</sequence>
<evidence type="ECO:0000313" key="1">
    <source>
        <dbReference type="EMBL" id="CAB5060097.1"/>
    </source>
</evidence>
<protein>
    <submittedName>
        <fullName evidence="1">Unannotated protein</fullName>
    </submittedName>
</protein>
<reference evidence="1" key="1">
    <citation type="submission" date="2020-05" db="EMBL/GenBank/DDBJ databases">
        <authorList>
            <person name="Chiriac C."/>
            <person name="Salcher M."/>
            <person name="Ghai R."/>
            <person name="Kavagutti S V."/>
        </authorList>
    </citation>
    <scope>NUCLEOTIDE SEQUENCE</scope>
</reference>
<gene>
    <name evidence="1" type="ORF">UFOPK4319_00903</name>
</gene>
<proteinExistence type="predicted"/>
<dbReference type="EMBL" id="CAFBQN010000073">
    <property type="protein sequence ID" value="CAB5060097.1"/>
    <property type="molecule type" value="Genomic_DNA"/>
</dbReference>
<dbReference type="AlphaFoldDB" id="A0A6J7U5W9"/>